<gene>
    <name evidence="2" type="ORF">I6G47_16630</name>
    <name evidence="3" type="ORF">SAMN05421547_112171</name>
</gene>
<dbReference type="CDD" id="cd01949">
    <property type="entry name" value="GGDEF"/>
    <property type="match status" value="1"/>
</dbReference>
<evidence type="ECO:0000313" key="2">
    <source>
        <dbReference type="EMBL" id="QPS78655.1"/>
    </source>
</evidence>
<accession>A0A1H3QH80</accession>
<dbReference type="InterPro" id="IPR000160">
    <property type="entry name" value="GGDEF_dom"/>
</dbReference>
<dbReference type="NCBIfam" id="TIGR00254">
    <property type="entry name" value="GGDEF"/>
    <property type="match status" value="1"/>
</dbReference>
<evidence type="ECO:0000313" key="4">
    <source>
        <dbReference type="Proteomes" id="UP000183417"/>
    </source>
</evidence>
<feature type="domain" description="GGDEF" evidence="1">
    <location>
        <begin position="203"/>
        <end position="343"/>
    </location>
</feature>
<proteinExistence type="predicted"/>
<name>A0A1H3QH80_9BURK</name>
<reference evidence="3 4" key="1">
    <citation type="submission" date="2016-10" db="EMBL/GenBank/DDBJ databases">
        <authorList>
            <person name="de Groot N.N."/>
        </authorList>
    </citation>
    <scope>NUCLEOTIDE SEQUENCE [LARGE SCALE GENOMIC DNA]</scope>
    <source>
        <strain evidence="3 4">LMG 24775</strain>
    </source>
</reference>
<dbReference type="Proteomes" id="UP000595064">
    <property type="component" value="Chromosome"/>
</dbReference>
<dbReference type="GeneID" id="94694622"/>
<dbReference type="KEGG" id="dla:I6G47_16630"/>
<dbReference type="PANTHER" id="PTHR46663">
    <property type="entry name" value="DIGUANYLATE CYCLASE DGCT-RELATED"/>
    <property type="match status" value="1"/>
</dbReference>
<dbReference type="RefSeq" id="WP_016453209.1">
    <property type="nucleotide sequence ID" value="NZ_AP025556.1"/>
</dbReference>
<dbReference type="InterPro" id="IPR052163">
    <property type="entry name" value="DGC-Regulatory_Protein"/>
</dbReference>
<dbReference type="AlphaFoldDB" id="A0A1H3QH80"/>
<dbReference type="SMART" id="SM00267">
    <property type="entry name" value="GGDEF"/>
    <property type="match status" value="1"/>
</dbReference>
<keyword evidence="5" id="KW-1185">Reference proteome</keyword>
<sequence length="343" mass="37486">MESLVQRLSQSVTQAHSLEELTRPLLQMLEESTHLESTYLTTINEEQGQQRVLYARNASEMQIPEGLVVPWGDTLCKRALDEGRMYTPDVGACWGDSEAARELGIRTYASAPVRFSDGQLYGTLCAASKTSQALSTEAQGLLRLFANLIAERVEREQLITSLSKANQELAALALLDPLTGLPNRRCLTDELGRLIARCARSQECVVVGFIDLDRFKNVNDEHGHEAGDALLRAMGERLSSHLRSADMLARFGGDEFVFIGVGPLFGSEADAVSRDLQQRLSEASVMKVELPDGKTLDYGGASVGVVCLRPDSIDADDALQKADAAMYRVKMARSRGARGTALH</sequence>
<dbReference type="PROSITE" id="PS50887">
    <property type="entry name" value="GGDEF"/>
    <property type="match status" value="1"/>
</dbReference>
<dbReference type="InterPro" id="IPR003018">
    <property type="entry name" value="GAF"/>
</dbReference>
<protein>
    <submittedName>
        <fullName evidence="3">Diguanylate cyclase with GAF sensor</fullName>
    </submittedName>
    <submittedName>
        <fullName evidence="2">Sensor domain-containing diguanylate cyclase</fullName>
    </submittedName>
</protein>
<dbReference type="SMART" id="SM00065">
    <property type="entry name" value="GAF"/>
    <property type="match status" value="1"/>
</dbReference>
<evidence type="ECO:0000313" key="5">
    <source>
        <dbReference type="Proteomes" id="UP000595064"/>
    </source>
</evidence>
<dbReference type="Pfam" id="PF13185">
    <property type="entry name" value="GAF_2"/>
    <property type="match status" value="1"/>
</dbReference>
<organism evidence="3 4">
    <name type="scientific">Delftia lacustris</name>
    <dbReference type="NCBI Taxonomy" id="558537"/>
    <lineage>
        <taxon>Bacteria</taxon>
        <taxon>Pseudomonadati</taxon>
        <taxon>Pseudomonadota</taxon>
        <taxon>Betaproteobacteria</taxon>
        <taxon>Burkholderiales</taxon>
        <taxon>Comamonadaceae</taxon>
        <taxon>Delftia</taxon>
    </lineage>
</organism>
<dbReference type="Pfam" id="PF00990">
    <property type="entry name" value="GGDEF"/>
    <property type="match status" value="1"/>
</dbReference>
<dbReference type="Proteomes" id="UP000183417">
    <property type="component" value="Unassembled WGS sequence"/>
</dbReference>
<dbReference type="InterPro" id="IPR043128">
    <property type="entry name" value="Rev_trsase/Diguanyl_cyclase"/>
</dbReference>
<evidence type="ECO:0000313" key="3">
    <source>
        <dbReference type="EMBL" id="SDZ12727.1"/>
    </source>
</evidence>
<dbReference type="SUPFAM" id="SSF55781">
    <property type="entry name" value="GAF domain-like"/>
    <property type="match status" value="1"/>
</dbReference>
<dbReference type="PANTHER" id="PTHR46663:SF2">
    <property type="entry name" value="GGDEF DOMAIN-CONTAINING PROTEIN"/>
    <property type="match status" value="1"/>
</dbReference>
<dbReference type="InterPro" id="IPR029787">
    <property type="entry name" value="Nucleotide_cyclase"/>
</dbReference>
<dbReference type="EMBL" id="FNPE01000012">
    <property type="protein sequence ID" value="SDZ12727.1"/>
    <property type="molecule type" value="Genomic_DNA"/>
</dbReference>
<dbReference type="SUPFAM" id="SSF55073">
    <property type="entry name" value="Nucleotide cyclase"/>
    <property type="match status" value="1"/>
</dbReference>
<dbReference type="Gene3D" id="3.30.450.40">
    <property type="match status" value="1"/>
</dbReference>
<dbReference type="InterPro" id="IPR029016">
    <property type="entry name" value="GAF-like_dom_sf"/>
</dbReference>
<reference evidence="2 5" key="2">
    <citation type="submission" date="2020-12" db="EMBL/GenBank/DDBJ databases">
        <title>FDA dAtabase for Regulatory Grade micrObial Sequences (FDA-ARGOS): Supporting development and validation of Infectious Disease Dx tests.</title>
        <authorList>
            <person name="Sproer C."/>
            <person name="Gronow S."/>
            <person name="Severitt S."/>
            <person name="Schroder I."/>
            <person name="Tallon L."/>
            <person name="Sadzewicz L."/>
            <person name="Zhao X."/>
            <person name="Boylan J."/>
            <person name="Ott S."/>
            <person name="Bowen H."/>
            <person name="Vavikolanu K."/>
            <person name="Mehta A."/>
            <person name="Aluvathingal J."/>
            <person name="Nadendla S."/>
            <person name="Lowell S."/>
            <person name="Myers T."/>
            <person name="Yan Y."/>
            <person name="Sichtig H."/>
        </authorList>
    </citation>
    <scope>NUCLEOTIDE SEQUENCE [LARGE SCALE GENOMIC DNA]</scope>
    <source>
        <strain evidence="2 5">FDAARGOS_890</strain>
    </source>
</reference>
<evidence type="ECO:0000259" key="1">
    <source>
        <dbReference type="PROSITE" id="PS50887"/>
    </source>
</evidence>
<dbReference type="Gene3D" id="3.30.70.270">
    <property type="match status" value="1"/>
</dbReference>
<dbReference type="EMBL" id="CP065748">
    <property type="protein sequence ID" value="QPS78655.1"/>
    <property type="molecule type" value="Genomic_DNA"/>
</dbReference>